<comment type="caution">
    <text evidence="13">The sequence shown here is derived from an EMBL/GenBank/DDBJ whole genome shotgun (WGS) entry which is preliminary data.</text>
</comment>
<proteinExistence type="inferred from homology"/>
<dbReference type="FunFam" id="1.50.10.10:FF:000018">
    <property type="entry name" value="Glucoamylase"/>
    <property type="match status" value="1"/>
</dbReference>
<dbReference type="CDD" id="cd05811">
    <property type="entry name" value="CBM20_glucoamylase"/>
    <property type="match status" value="1"/>
</dbReference>
<name>A0AAD5WRP0_9PEZI</name>
<evidence type="ECO:0000256" key="1">
    <source>
        <dbReference type="ARBA" id="ARBA00001863"/>
    </source>
</evidence>
<keyword evidence="8 9" id="KW-0624">Polysaccharide degradation</keyword>
<evidence type="ECO:0000256" key="7">
    <source>
        <dbReference type="ARBA" id="ARBA00023295"/>
    </source>
</evidence>
<dbReference type="InterPro" id="IPR012341">
    <property type="entry name" value="6hp_glycosidase-like_sf"/>
</dbReference>
<dbReference type="Gene3D" id="2.60.40.10">
    <property type="entry name" value="Immunoglobulins"/>
    <property type="match status" value="1"/>
</dbReference>
<dbReference type="Pfam" id="PF00686">
    <property type="entry name" value="CBM_20"/>
    <property type="match status" value="1"/>
</dbReference>
<dbReference type="SMART" id="SM01065">
    <property type="entry name" value="CBM_2"/>
    <property type="match status" value="1"/>
</dbReference>
<feature type="domain" description="CBM20" evidence="12">
    <location>
        <begin position="558"/>
        <end position="664"/>
    </location>
</feature>
<evidence type="ECO:0000256" key="3">
    <source>
        <dbReference type="ARBA" id="ARBA00022729"/>
    </source>
</evidence>
<evidence type="ECO:0000256" key="8">
    <source>
        <dbReference type="ARBA" id="ARBA00023326"/>
    </source>
</evidence>
<keyword evidence="7 9" id="KW-0326">Glycosidase</keyword>
<keyword evidence="3" id="KW-0732">Signal</keyword>
<keyword evidence="5" id="KW-0325">Glycoprotein</keyword>
<evidence type="ECO:0000256" key="11">
    <source>
        <dbReference type="PIRSR" id="PIRSR001031-2"/>
    </source>
</evidence>
<feature type="active site" description="Proton acceptor" evidence="10">
    <location>
        <position position="243"/>
    </location>
</feature>
<dbReference type="EC" id="3.2.1.3" evidence="9"/>
<dbReference type="Gene3D" id="1.50.10.10">
    <property type="match status" value="1"/>
</dbReference>
<keyword evidence="6 9" id="KW-0119">Carbohydrate metabolism</keyword>
<comment type="catalytic activity">
    <reaction evidence="1 9">
        <text>Hydrolysis of terminal (1-&gt;4)-linked alpha-D-glucose residues successively from non-reducing ends of the chains with release of beta-D-glucose.</text>
        <dbReference type="EC" id="3.2.1.3"/>
    </reaction>
</comment>
<dbReference type="AlphaFoldDB" id="A0AAD5WRP0"/>
<evidence type="ECO:0000256" key="10">
    <source>
        <dbReference type="PIRSR" id="PIRSR001031-1"/>
    </source>
</evidence>
<evidence type="ECO:0000313" key="13">
    <source>
        <dbReference type="EMBL" id="KAJ2901455.1"/>
    </source>
</evidence>
<dbReference type="InterPro" id="IPR011613">
    <property type="entry name" value="GH15-like"/>
</dbReference>
<dbReference type="InterPro" id="IPR034836">
    <property type="entry name" value="CBM20_glucoamylase"/>
</dbReference>
<dbReference type="GO" id="GO:0004339">
    <property type="term" value="F:glucan 1,4-alpha-glucosidase activity"/>
    <property type="evidence" value="ECO:0007669"/>
    <property type="project" value="UniProtKB-EC"/>
</dbReference>
<dbReference type="InterPro" id="IPR013784">
    <property type="entry name" value="Carb-bd-like_fold"/>
</dbReference>
<dbReference type="SUPFAM" id="SSF49452">
    <property type="entry name" value="Starch-binding domain-like"/>
    <property type="match status" value="1"/>
</dbReference>
<dbReference type="PROSITE" id="PS51166">
    <property type="entry name" value="CBM20"/>
    <property type="match status" value="1"/>
</dbReference>
<accession>A0AAD5WRP0</accession>
<dbReference type="InterPro" id="IPR008291">
    <property type="entry name" value="Glucoamylase_SBD"/>
</dbReference>
<dbReference type="InterPro" id="IPR013783">
    <property type="entry name" value="Ig-like_fold"/>
</dbReference>
<evidence type="ECO:0000256" key="4">
    <source>
        <dbReference type="ARBA" id="ARBA00022801"/>
    </source>
</evidence>
<dbReference type="InterPro" id="IPR046966">
    <property type="entry name" value="Glucoamylase_active_site"/>
</dbReference>
<dbReference type="Proteomes" id="UP001201980">
    <property type="component" value="Unassembled WGS sequence"/>
</dbReference>
<dbReference type="GO" id="GO:0000272">
    <property type="term" value="P:polysaccharide catabolic process"/>
    <property type="evidence" value="ECO:0007669"/>
    <property type="project" value="UniProtKB-KW"/>
</dbReference>
<evidence type="ECO:0000256" key="2">
    <source>
        <dbReference type="ARBA" id="ARBA00006188"/>
    </source>
</evidence>
<dbReference type="FunFam" id="2.60.40.10:FF:000552">
    <property type="entry name" value="Related to glucoamylase"/>
    <property type="match status" value="1"/>
</dbReference>
<dbReference type="PANTHER" id="PTHR31616:SF12">
    <property type="entry name" value="GLUCOAMYLASE"/>
    <property type="match status" value="1"/>
</dbReference>
<evidence type="ECO:0000259" key="12">
    <source>
        <dbReference type="PROSITE" id="PS51166"/>
    </source>
</evidence>
<evidence type="ECO:0000256" key="5">
    <source>
        <dbReference type="ARBA" id="ARBA00023180"/>
    </source>
</evidence>
<dbReference type="SUPFAM" id="SSF48208">
    <property type="entry name" value="Six-hairpin glycosidases"/>
    <property type="match status" value="1"/>
</dbReference>
<keyword evidence="14" id="KW-1185">Reference proteome</keyword>
<reference evidence="13" key="1">
    <citation type="submission" date="2022-07" db="EMBL/GenBank/DDBJ databases">
        <title>Draft genome sequence of Zalerion maritima ATCC 34329, a (micro)plastics degrading marine fungus.</title>
        <authorList>
            <person name="Paco A."/>
            <person name="Goncalves M.F.M."/>
            <person name="Rocha-Santos T.A.P."/>
            <person name="Alves A."/>
        </authorList>
    </citation>
    <scope>NUCLEOTIDE SEQUENCE</scope>
    <source>
        <strain evidence="13">ATCC 34329</strain>
    </source>
</reference>
<organism evidence="13 14">
    <name type="scientific">Zalerion maritima</name>
    <dbReference type="NCBI Taxonomy" id="339359"/>
    <lineage>
        <taxon>Eukaryota</taxon>
        <taxon>Fungi</taxon>
        <taxon>Dikarya</taxon>
        <taxon>Ascomycota</taxon>
        <taxon>Pezizomycotina</taxon>
        <taxon>Sordariomycetes</taxon>
        <taxon>Lulworthiomycetidae</taxon>
        <taxon>Lulworthiales</taxon>
        <taxon>Lulworthiaceae</taxon>
        <taxon>Zalerion</taxon>
    </lineage>
</organism>
<dbReference type="PRINTS" id="PR00736">
    <property type="entry name" value="GLHYDRLASE15"/>
</dbReference>
<dbReference type="Pfam" id="PF00723">
    <property type="entry name" value="Glyco_hydro_15"/>
    <property type="match status" value="1"/>
</dbReference>
<evidence type="ECO:0000313" key="14">
    <source>
        <dbReference type="Proteomes" id="UP001201980"/>
    </source>
</evidence>
<dbReference type="GO" id="GO:2001070">
    <property type="term" value="F:starch binding"/>
    <property type="evidence" value="ECO:0007669"/>
    <property type="project" value="InterPro"/>
</dbReference>
<dbReference type="PIRSF" id="PIRSF001031">
    <property type="entry name" value="Glu-a-glcsd_SBD"/>
    <property type="match status" value="1"/>
</dbReference>
<protein>
    <recommendedName>
        <fullName evidence="9">Glucoamylase</fullName>
        <ecNumber evidence="9">3.2.1.3</ecNumber>
    </recommendedName>
    <alternativeName>
        <fullName evidence="9">1,4-alpha-D-glucan glucohydrolase</fullName>
    </alternativeName>
    <alternativeName>
        <fullName evidence="9">Glucan 1,4-alpha-glucosidase</fullName>
    </alternativeName>
</protein>
<sequence length="664" mass="70779">MDRVQESLMFGSSQANSNFLINSTTTNSANLGFASTTIMHALTSLLLVGATGLQSVLGFPHRASKRADIDSFIATEEPIALEGVLCNIGTDGCKASGAAAGVVVASPSQSDPPYFYTWTRDAGLVFKSLVERFSVSYNETLQELIHDYIASQAELQTVSNPSGSFSDGTGLAEPKFNVDLTEYTGAWGRPQRDGPALRSIAIIGYAKWLVANGYPETASEVAWPVIRNDVAYVAQYWNNTGFDLWEEVSGSSFFTIASQYRALVEANALATDVGTTCSACEAIAPHLLCFMQSFWSDSLGGINSNINQNNGRTGLDANSILTSIHSFDPSLGCDSLTFQPCSDKALSNHKAVTDSFRSWSINSGIAQGSAVAVGRYIEDSYYNGNPWILATFAAAEQLYDAVQVWDSQGSLDITSTSLAFFQDLDSSASVGTYASGSDEYETFVAAVLEYADGYMAMNQQYLPSDGSMAEQYDKSTGDPLSAADLTWSYASFLTAAAARAKTQSSTFGWAVGAPSLPDTCLTTSVDGAYITATATTFPTSMVPGGGDETITTTAPEPTTTSCYVSTTFDVLIETVWGETIKVVGSIDALGNWDTGSAIPLSASDYTDSNPLWSLTMSMTPSTSFEFKYIKVAEDGSVTWEADPNRSYTLPSDCGDTATISGSWQ</sequence>
<feature type="active site" description="Proton donor" evidence="10">
    <location>
        <position position="246"/>
    </location>
</feature>
<gene>
    <name evidence="13" type="ORF">MKZ38_001843</name>
</gene>
<dbReference type="GO" id="GO:0000324">
    <property type="term" value="C:fungal-type vacuole"/>
    <property type="evidence" value="ECO:0007669"/>
    <property type="project" value="TreeGrafter"/>
</dbReference>
<dbReference type="EMBL" id="JAKWBI020000151">
    <property type="protein sequence ID" value="KAJ2901455.1"/>
    <property type="molecule type" value="Genomic_DNA"/>
</dbReference>
<dbReference type="PROSITE" id="PS00820">
    <property type="entry name" value="GLUCOAMYLASE"/>
    <property type="match status" value="1"/>
</dbReference>
<comment type="similarity">
    <text evidence="2 9">Belongs to the glycosyl hydrolase 15 family.</text>
</comment>
<evidence type="ECO:0000256" key="6">
    <source>
        <dbReference type="ARBA" id="ARBA00023277"/>
    </source>
</evidence>
<dbReference type="InterPro" id="IPR008928">
    <property type="entry name" value="6-hairpin_glycosidase_sf"/>
</dbReference>
<feature type="binding site" evidence="11">
    <location>
        <position position="187"/>
    </location>
    <ligand>
        <name>substrate</name>
    </ligand>
</feature>
<dbReference type="InterPro" id="IPR002044">
    <property type="entry name" value="CBM20"/>
</dbReference>
<dbReference type="PANTHER" id="PTHR31616">
    <property type="entry name" value="TREHALASE"/>
    <property type="match status" value="1"/>
</dbReference>
<dbReference type="InterPro" id="IPR000165">
    <property type="entry name" value="Glucoamylase"/>
</dbReference>
<keyword evidence="4 9" id="KW-0378">Hydrolase</keyword>
<evidence type="ECO:0000256" key="9">
    <source>
        <dbReference type="PIRNR" id="PIRNR001031"/>
    </source>
</evidence>